<dbReference type="PANTHER" id="PTHR13261:SF0">
    <property type="entry name" value="BRCA2 AND CDKN1A-INTERACTING PROTEIN"/>
    <property type="match status" value="1"/>
</dbReference>
<keyword evidence="5" id="KW-1185">Reference proteome</keyword>
<evidence type="ECO:0000256" key="2">
    <source>
        <dbReference type="PIRNR" id="PIRNR028983"/>
    </source>
</evidence>
<accession>A0AAD9R333</accession>
<evidence type="ECO:0000313" key="5">
    <source>
        <dbReference type="Proteomes" id="UP001249851"/>
    </source>
</evidence>
<feature type="compositionally biased region" description="Basic and acidic residues" evidence="3">
    <location>
        <begin position="10"/>
        <end position="21"/>
    </location>
</feature>
<feature type="compositionally biased region" description="Polar residues" evidence="3">
    <location>
        <begin position="28"/>
        <end position="40"/>
    </location>
</feature>
<protein>
    <recommendedName>
        <fullName evidence="2">Protein BCCIP homolog</fullName>
    </recommendedName>
</protein>
<reference evidence="4" key="1">
    <citation type="journal article" date="2023" name="G3 (Bethesda)">
        <title>Whole genome assembly and annotation of the endangered Caribbean coral Acropora cervicornis.</title>
        <authorList>
            <person name="Selwyn J.D."/>
            <person name="Vollmer S.V."/>
        </authorList>
    </citation>
    <scope>NUCLEOTIDE SEQUENCE</scope>
    <source>
        <strain evidence="4">K2</strain>
    </source>
</reference>
<feature type="region of interest" description="Disordered" evidence="3">
    <location>
        <begin position="1"/>
        <end position="46"/>
    </location>
</feature>
<comment type="similarity">
    <text evidence="1 2">Belongs to the BCP1 family.</text>
</comment>
<dbReference type="GO" id="GO:0005634">
    <property type="term" value="C:nucleus"/>
    <property type="evidence" value="ECO:0007669"/>
    <property type="project" value="TreeGrafter"/>
</dbReference>
<comment type="caution">
    <text evidence="4">The sequence shown here is derived from an EMBL/GenBank/DDBJ whole genome shotgun (WGS) entry which is preliminary data.</text>
</comment>
<dbReference type="AlphaFoldDB" id="A0AAD9R333"/>
<dbReference type="Pfam" id="PF13862">
    <property type="entry name" value="BCCIP"/>
    <property type="match status" value="1"/>
</dbReference>
<dbReference type="EMBL" id="JARQWQ010000004">
    <property type="protein sequence ID" value="KAK2572229.1"/>
    <property type="molecule type" value="Genomic_DNA"/>
</dbReference>
<dbReference type="Proteomes" id="UP001249851">
    <property type="component" value="Unassembled WGS sequence"/>
</dbReference>
<name>A0AAD9R333_ACRCE</name>
<evidence type="ECO:0000313" key="4">
    <source>
        <dbReference type="EMBL" id="KAK2572229.1"/>
    </source>
</evidence>
<dbReference type="PANTHER" id="PTHR13261">
    <property type="entry name" value="BRCA2 AND CDKN1A INTERACTING PROTEIN"/>
    <property type="match status" value="1"/>
</dbReference>
<gene>
    <name evidence="4" type="ORF">P5673_002446</name>
</gene>
<dbReference type="PIRSF" id="PIRSF028983">
    <property type="entry name" value="BCP1"/>
    <property type="match status" value="1"/>
</dbReference>
<evidence type="ECO:0000256" key="3">
    <source>
        <dbReference type="SAM" id="MobiDB-lite"/>
    </source>
</evidence>
<reference evidence="4" key="2">
    <citation type="journal article" date="2023" name="Science">
        <title>Genomic signatures of disease resistance in endangered staghorn corals.</title>
        <authorList>
            <person name="Vollmer S.V."/>
            <person name="Selwyn J.D."/>
            <person name="Despard B.A."/>
            <person name="Roesel C.L."/>
        </authorList>
    </citation>
    <scope>NUCLEOTIDE SEQUENCE</scope>
    <source>
        <strain evidence="4">K2</strain>
    </source>
</reference>
<proteinExistence type="inferred from homology"/>
<evidence type="ECO:0000256" key="1">
    <source>
        <dbReference type="ARBA" id="ARBA00006781"/>
    </source>
</evidence>
<dbReference type="InterPro" id="IPR025602">
    <property type="entry name" value="BCP1_family"/>
</dbReference>
<organism evidence="4 5">
    <name type="scientific">Acropora cervicornis</name>
    <name type="common">Staghorn coral</name>
    <dbReference type="NCBI Taxonomy" id="6130"/>
    <lineage>
        <taxon>Eukaryota</taxon>
        <taxon>Metazoa</taxon>
        <taxon>Cnidaria</taxon>
        <taxon>Anthozoa</taxon>
        <taxon>Hexacorallia</taxon>
        <taxon>Scleractinia</taxon>
        <taxon>Astrocoeniina</taxon>
        <taxon>Acroporidae</taxon>
        <taxon>Acropora</taxon>
    </lineage>
</organism>
<sequence>MADSASENEETSKKGEKRTQDGYEEDSGSSTDTDAQSVASDESFDEDMEVPVEFEAFPPTDADFNGIRCLLQQLFQKYPVDLSKLCDLIISQPEIATIIKVVSDEDAENNGKSNGDAEVNIEESEEDIYGVTTVIDLHKHQESDAIKLVKKFIVEKCRECASKETRMKFEEVMDGQHGVGLLINERFINIPPQIAVPVYKTLRTELKKSYKKGKDMPLSYFVTVCKTYKDTETETQGKRKKGKVQKMSSSLNFINPEDELLYKESQLSFSFAASSSTEETLVAGRWTSDDSELAPYRTVLLLSAANFNKAVESIHEIFS</sequence>